<sequence length="95" mass="10728">MRLPETRDLFARELDFPVTRETVLETVGDAELEAPTGHNETIRDVLERCDTEEFASPDGLYGSLMTFVSDGFIGRKYYDDRGGSTDPEDMGEVQF</sequence>
<keyword evidence="2" id="KW-1185">Reference proteome</keyword>
<dbReference type="InterPro" id="IPR043899">
    <property type="entry name" value="DUF5789"/>
</dbReference>
<proteinExistence type="predicted"/>
<evidence type="ECO:0000313" key="1">
    <source>
        <dbReference type="EMBL" id="MFC7187739.1"/>
    </source>
</evidence>
<organism evidence="1 2">
    <name type="scientific">Halorubrum yunnanense</name>
    <dbReference type="NCBI Taxonomy" id="1526162"/>
    <lineage>
        <taxon>Archaea</taxon>
        <taxon>Methanobacteriati</taxon>
        <taxon>Methanobacteriota</taxon>
        <taxon>Stenosarchaea group</taxon>
        <taxon>Halobacteria</taxon>
        <taxon>Halobacteriales</taxon>
        <taxon>Haloferacaceae</taxon>
        <taxon>Halorubrum</taxon>
    </lineage>
</organism>
<comment type="caution">
    <text evidence="1">The sequence shown here is derived from an EMBL/GenBank/DDBJ whole genome shotgun (WGS) entry which is preliminary data.</text>
</comment>
<dbReference type="RefSeq" id="WP_267665209.1">
    <property type="nucleotide sequence ID" value="NZ_JAODIX010000057.1"/>
</dbReference>
<accession>A0ABD5YEE6</accession>
<dbReference type="AlphaFoldDB" id="A0ABD5YEE6"/>
<name>A0ABD5YEE6_9EURY</name>
<evidence type="ECO:0008006" key="3">
    <source>
        <dbReference type="Google" id="ProtNLM"/>
    </source>
</evidence>
<gene>
    <name evidence="1" type="ORF">ACFQMK_12785</name>
</gene>
<evidence type="ECO:0000313" key="2">
    <source>
        <dbReference type="Proteomes" id="UP001596390"/>
    </source>
</evidence>
<reference evidence="1 2" key="1">
    <citation type="journal article" date="2019" name="Int. J. Syst. Evol. Microbiol.">
        <title>The Global Catalogue of Microorganisms (GCM) 10K type strain sequencing project: providing services to taxonomists for standard genome sequencing and annotation.</title>
        <authorList>
            <consortium name="The Broad Institute Genomics Platform"/>
            <consortium name="The Broad Institute Genome Sequencing Center for Infectious Disease"/>
            <person name="Wu L."/>
            <person name="Ma J."/>
        </authorList>
    </citation>
    <scope>NUCLEOTIDE SEQUENCE [LARGE SCALE GENOMIC DNA]</scope>
    <source>
        <strain evidence="1 2">Q85</strain>
    </source>
</reference>
<dbReference type="Proteomes" id="UP001596390">
    <property type="component" value="Unassembled WGS sequence"/>
</dbReference>
<protein>
    <recommendedName>
        <fullName evidence="3">DUF2795 domain-containing protein</fullName>
    </recommendedName>
</protein>
<dbReference type="EMBL" id="JBHSZZ010000057">
    <property type="protein sequence ID" value="MFC7187739.1"/>
    <property type="molecule type" value="Genomic_DNA"/>
</dbReference>
<dbReference type="Pfam" id="PF19102">
    <property type="entry name" value="DUF5789"/>
    <property type="match status" value="1"/>
</dbReference>